<dbReference type="SUPFAM" id="SSF51161">
    <property type="entry name" value="Trimeric LpxA-like enzymes"/>
    <property type="match status" value="1"/>
</dbReference>
<proteinExistence type="predicted"/>
<feature type="domain" description="PglD N-terminal" evidence="1">
    <location>
        <begin position="11"/>
        <end position="82"/>
    </location>
</feature>
<accession>A0ABN2CPC6</accession>
<sequence>MAAQHKRSRALVVVGAGAIARQVRSLVAELAGEPYQIIGYVDSAAAAHPHGCVPLLGGDEVLAGTDSSYVIAIGNPTARSRIDDSATRWHRHPATLVHPSSTLDAGVSLGAGCIVLPGVRIQADACLGRHVLANANVVVGHDCVVHEHAVLSPLAMLAGGVVVERGALIGAGAVVLPERVIGFGSTIGAGAVVTADVPPLTRVAGVPARNIDRA</sequence>
<dbReference type="InterPro" id="IPR011004">
    <property type="entry name" value="Trimer_LpxA-like_sf"/>
</dbReference>
<dbReference type="InterPro" id="IPR020019">
    <property type="entry name" value="AcTrfase_PglD-like"/>
</dbReference>
<evidence type="ECO:0000313" key="3">
    <source>
        <dbReference type="Proteomes" id="UP001501705"/>
    </source>
</evidence>
<dbReference type="Proteomes" id="UP001501705">
    <property type="component" value="Unassembled WGS sequence"/>
</dbReference>
<keyword evidence="3" id="KW-1185">Reference proteome</keyword>
<dbReference type="NCBIfam" id="TIGR03570">
    <property type="entry name" value="NeuD_NnaD"/>
    <property type="match status" value="1"/>
</dbReference>
<dbReference type="Gene3D" id="3.40.50.20">
    <property type="match status" value="1"/>
</dbReference>
<dbReference type="PANTHER" id="PTHR43300">
    <property type="entry name" value="ACETYLTRANSFERASE"/>
    <property type="match status" value="1"/>
</dbReference>
<dbReference type="PANTHER" id="PTHR43300:SF7">
    <property type="entry name" value="UDP-N-ACETYLBACILLOSAMINE N-ACETYLTRANSFERASE"/>
    <property type="match status" value="1"/>
</dbReference>
<organism evidence="2 3">
    <name type="scientific">Kribbella hippodromi</name>
    <dbReference type="NCBI Taxonomy" id="434347"/>
    <lineage>
        <taxon>Bacteria</taxon>
        <taxon>Bacillati</taxon>
        <taxon>Actinomycetota</taxon>
        <taxon>Actinomycetes</taxon>
        <taxon>Propionibacteriales</taxon>
        <taxon>Kribbellaceae</taxon>
        <taxon>Kribbella</taxon>
    </lineage>
</organism>
<dbReference type="EMBL" id="BAAAPH010000005">
    <property type="protein sequence ID" value="GAA1562078.1"/>
    <property type="molecule type" value="Genomic_DNA"/>
</dbReference>
<dbReference type="InterPro" id="IPR050179">
    <property type="entry name" value="Trans_hexapeptide_repeat"/>
</dbReference>
<protein>
    <submittedName>
        <fullName evidence="2">Acetyltransferase</fullName>
    </submittedName>
</protein>
<evidence type="ECO:0000259" key="1">
    <source>
        <dbReference type="Pfam" id="PF17836"/>
    </source>
</evidence>
<comment type="caution">
    <text evidence="2">The sequence shown here is derived from an EMBL/GenBank/DDBJ whole genome shotgun (WGS) entry which is preliminary data.</text>
</comment>
<reference evidence="2 3" key="1">
    <citation type="journal article" date="2019" name="Int. J. Syst. Evol. Microbiol.">
        <title>The Global Catalogue of Microorganisms (GCM) 10K type strain sequencing project: providing services to taxonomists for standard genome sequencing and annotation.</title>
        <authorList>
            <consortium name="The Broad Institute Genomics Platform"/>
            <consortium name="The Broad Institute Genome Sequencing Center for Infectious Disease"/>
            <person name="Wu L."/>
            <person name="Ma J."/>
        </authorList>
    </citation>
    <scope>NUCLEOTIDE SEQUENCE [LARGE SCALE GENOMIC DNA]</scope>
    <source>
        <strain evidence="2 3">JCM 15572</strain>
    </source>
</reference>
<dbReference type="Pfam" id="PF17836">
    <property type="entry name" value="PglD_N"/>
    <property type="match status" value="1"/>
</dbReference>
<dbReference type="Gene3D" id="2.160.10.10">
    <property type="entry name" value="Hexapeptide repeat proteins"/>
    <property type="match status" value="1"/>
</dbReference>
<dbReference type="RefSeq" id="WP_344232977.1">
    <property type="nucleotide sequence ID" value="NZ_BAAAPH010000005.1"/>
</dbReference>
<dbReference type="InterPro" id="IPR041561">
    <property type="entry name" value="PglD_N"/>
</dbReference>
<gene>
    <name evidence="2" type="ORF">GCM10009804_18510</name>
</gene>
<evidence type="ECO:0000313" key="2">
    <source>
        <dbReference type="EMBL" id="GAA1562078.1"/>
    </source>
</evidence>
<name>A0ABN2CPC6_9ACTN</name>
<dbReference type="CDD" id="cd03360">
    <property type="entry name" value="LbH_AT_putative"/>
    <property type="match status" value="1"/>
</dbReference>